<dbReference type="Proteomes" id="UP000193240">
    <property type="component" value="Unassembled WGS sequence"/>
</dbReference>
<sequence length="96" mass="10621">MAMSVSAVLNQIESLTPKDFGRDENDDNIVSAHCAGNETEALKHFAYDWVNCVANGASIQTTTYGIIARIRTSTRDTNRFEDTTNQILLDNKLSIP</sequence>
<protein>
    <submittedName>
        <fullName evidence="1">Uncharacterized protein</fullName>
    </submittedName>
</protein>
<organism evidence="1 2">
    <name type="scientific">Epicoccum nigrum</name>
    <name type="common">Soil fungus</name>
    <name type="synonym">Epicoccum purpurascens</name>
    <dbReference type="NCBI Taxonomy" id="105696"/>
    <lineage>
        <taxon>Eukaryota</taxon>
        <taxon>Fungi</taxon>
        <taxon>Dikarya</taxon>
        <taxon>Ascomycota</taxon>
        <taxon>Pezizomycotina</taxon>
        <taxon>Dothideomycetes</taxon>
        <taxon>Pleosporomycetidae</taxon>
        <taxon>Pleosporales</taxon>
        <taxon>Pleosporineae</taxon>
        <taxon>Didymellaceae</taxon>
        <taxon>Epicoccum</taxon>
    </lineage>
</organism>
<accession>A0A1Y2MG41</accession>
<dbReference type="InParanoid" id="A0A1Y2MG41"/>
<evidence type="ECO:0000313" key="1">
    <source>
        <dbReference type="EMBL" id="OSS55094.1"/>
    </source>
</evidence>
<gene>
    <name evidence="1" type="ORF">B5807_01335</name>
</gene>
<evidence type="ECO:0000313" key="2">
    <source>
        <dbReference type="Proteomes" id="UP000193240"/>
    </source>
</evidence>
<dbReference type="AlphaFoldDB" id="A0A1Y2MG41"/>
<proteinExistence type="predicted"/>
<dbReference type="STRING" id="105696.A0A1Y2MG41"/>
<keyword evidence="2" id="KW-1185">Reference proteome</keyword>
<name>A0A1Y2MG41_EPING</name>
<reference evidence="1 2" key="1">
    <citation type="journal article" date="2017" name="Genome Announc.">
        <title>Genome sequence of the saprophytic ascomycete Epicoccum nigrum ICMP 19927 strain isolated from New Zealand.</title>
        <authorList>
            <person name="Fokin M."/>
            <person name="Fleetwood D."/>
            <person name="Weir B.S."/>
            <person name="Villas-Boas S.G."/>
        </authorList>
    </citation>
    <scope>NUCLEOTIDE SEQUENCE [LARGE SCALE GENOMIC DNA]</scope>
    <source>
        <strain evidence="1 2">ICMP 19927</strain>
    </source>
</reference>
<dbReference type="EMBL" id="KZ107838">
    <property type="protein sequence ID" value="OSS55094.1"/>
    <property type="molecule type" value="Genomic_DNA"/>
</dbReference>